<dbReference type="AlphaFoldDB" id="A0AAD7ANK8"/>
<comment type="caution">
    <text evidence="1">The sequence shown here is derived from an EMBL/GenBank/DDBJ whole genome shotgun (WGS) entry which is preliminary data.</text>
</comment>
<proteinExistence type="predicted"/>
<dbReference type="EMBL" id="JARIHO010000003">
    <property type="protein sequence ID" value="KAJ7364024.1"/>
    <property type="molecule type" value="Genomic_DNA"/>
</dbReference>
<name>A0AAD7ANK8_9AGAR</name>
<dbReference type="Proteomes" id="UP001218218">
    <property type="component" value="Unassembled WGS sequence"/>
</dbReference>
<reference evidence="1" key="1">
    <citation type="submission" date="2023-03" db="EMBL/GenBank/DDBJ databases">
        <title>Massive genome expansion in bonnet fungi (Mycena s.s.) driven by repeated elements and novel gene families across ecological guilds.</title>
        <authorList>
            <consortium name="Lawrence Berkeley National Laboratory"/>
            <person name="Harder C.B."/>
            <person name="Miyauchi S."/>
            <person name="Viragh M."/>
            <person name="Kuo A."/>
            <person name="Thoen E."/>
            <person name="Andreopoulos B."/>
            <person name="Lu D."/>
            <person name="Skrede I."/>
            <person name="Drula E."/>
            <person name="Henrissat B."/>
            <person name="Morin E."/>
            <person name="Kohler A."/>
            <person name="Barry K."/>
            <person name="LaButti K."/>
            <person name="Morin E."/>
            <person name="Salamov A."/>
            <person name="Lipzen A."/>
            <person name="Mereny Z."/>
            <person name="Hegedus B."/>
            <person name="Baldrian P."/>
            <person name="Stursova M."/>
            <person name="Weitz H."/>
            <person name="Taylor A."/>
            <person name="Grigoriev I.V."/>
            <person name="Nagy L.G."/>
            <person name="Martin F."/>
            <person name="Kauserud H."/>
        </authorList>
    </citation>
    <scope>NUCLEOTIDE SEQUENCE</scope>
    <source>
        <strain evidence="1">CBHHK002</strain>
    </source>
</reference>
<keyword evidence="2" id="KW-1185">Reference proteome</keyword>
<evidence type="ECO:0000313" key="2">
    <source>
        <dbReference type="Proteomes" id="UP001218218"/>
    </source>
</evidence>
<gene>
    <name evidence="1" type="ORF">DFH08DRAFT_920734</name>
</gene>
<protein>
    <submittedName>
        <fullName evidence="1">Uncharacterized protein</fullName>
    </submittedName>
</protein>
<accession>A0AAD7ANK8</accession>
<dbReference type="CDD" id="cd11296">
    <property type="entry name" value="O-FucT_like"/>
    <property type="match status" value="1"/>
</dbReference>
<evidence type="ECO:0000313" key="1">
    <source>
        <dbReference type="EMBL" id="KAJ7364024.1"/>
    </source>
</evidence>
<dbReference type="Gene3D" id="3.40.50.11350">
    <property type="match status" value="1"/>
</dbReference>
<sequence>MLPRPYLRALTACYLRSKQLILTGNRRAQILLLPVDPLTYEKLWLWERNLPQHNLDLPFPEGKTGRYVKFSNQAHRLGWNNVFNEILMNNHLAYASKRAYVFPTFMWSLSHYPWPPSQRAEQPFTPLNALTAGPAAGGPWDEGDNAPRAIHESWFETVCPVEERRIINTTEVKPYIRAAEGDTIFSHWQKLLLDAPERCIEIVPDLYEHDNFPQVFDLWLWGSTRIISLWDSFSKSPTSRLLETSPIVESAVARNKYLFLPRGPRPPHPAPRDPFQRMLAMHIRRGDYKKSCEGLASFGSTFYSWNLLPFLPDVFTPLEEGHPDRIQRAMEHCSPGIDAILKKVREARSDYLHASQGGQQTLDVLYILTNEHDEWLDNLKEILRKDGWETIVTSHELELDAEQIDVSMAVDMDMARRAAVFIGNGWSSFTSNIVHRRLVDGKKPITIRLY</sequence>
<organism evidence="1 2">
    <name type="scientific">Mycena albidolilacea</name>
    <dbReference type="NCBI Taxonomy" id="1033008"/>
    <lineage>
        <taxon>Eukaryota</taxon>
        <taxon>Fungi</taxon>
        <taxon>Dikarya</taxon>
        <taxon>Basidiomycota</taxon>
        <taxon>Agaricomycotina</taxon>
        <taxon>Agaricomycetes</taxon>
        <taxon>Agaricomycetidae</taxon>
        <taxon>Agaricales</taxon>
        <taxon>Marasmiineae</taxon>
        <taxon>Mycenaceae</taxon>
        <taxon>Mycena</taxon>
    </lineage>
</organism>